<dbReference type="Gene3D" id="1.10.357.10">
    <property type="entry name" value="Tetracycline Repressor, domain 2"/>
    <property type="match status" value="1"/>
</dbReference>
<sequence>MLKKNHTRRELQKAMLALLTSKPFANITVNDLVKQSHLNRSTFYRYYDDKYDLIRNVEDDFIEKFMVFRKQFGILNLENDALEAKFEFCRAHAVTIRTLLSVNGDPRFERRLRQEIDRAVETKFNLKTKNAMDSMSANFAKSSLSGAVMYTIGFIATNPDPKLVVPLEQNMKRLILNGPWQILKEVSDNDGQQGSQTK</sequence>
<gene>
    <name evidence="4" type="ORF">FC82_GL002405</name>
</gene>
<dbReference type="AlphaFoldDB" id="A0A0R2B8S2"/>
<keyword evidence="1 2" id="KW-0238">DNA-binding</keyword>
<dbReference type="GO" id="GO:0003677">
    <property type="term" value="F:DNA binding"/>
    <property type="evidence" value="ECO:0007669"/>
    <property type="project" value="UniProtKB-UniRule"/>
</dbReference>
<dbReference type="PANTHER" id="PTHR43479:SF7">
    <property type="entry name" value="TETR-FAMILY TRANSCRIPTIONAL REGULATOR"/>
    <property type="match status" value="1"/>
</dbReference>
<comment type="caution">
    <text evidence="4">The sequence shown here is derived from an EMBL/GenBank/DDBJ whole genome shotgun (WGS) entry which is preliminary data.</text>
</comment>
<evidence type="ECO:0000256" key="1">
    <source>
        <dbReference type="ARBA" id="ARBA00023125"/>
    </source>
</evidence>
<dbReference type="EMBL" id="AYYR01000054">
    <property type="protein sequence ID" value="KRM75221.1"/>
    <property type="molecule type" value="Genomic_DNA"/>
</dbReference>
<dbReference type="Pfam" id="PF00440">
    <property type="entry name" value="TetR_N"/>
    <property type="match status" value="1"/>
</dbReference>
<protein>
    <recommendedName>
        <fullName evidence="3">HTH tetR-type domain-containing protein</fullName>
    </recommendedName>
</protein>
<feature type="DNA-binding region" description="H-T-H motif" evidence="2">
    <location>
        <begin position="28"/>
        <end position="47"/>
    </location>
</feature>
<dbReference type="PROSITE" id="PS50977">
    <property type="entry name" value="HTH_TETR_2"/>
    <property type="match status" value="1"/>
</dbReference>
<dbReference type="InterPro" id="IPR009057">
    <property type="entry name" value="Homeodomain-like_sf"/>
</dbReference>
<dbReference type="PANTHER" id="PTHR43479">
    <property type="entry name" value="ACREF/ENVCD OPERON REPRESSOR-RELATED"/>
    <property type="match status" value="1"/>
</dbReference>
<dbReference type="SUPFAM" id="SSF46689">
    <property type="entry name" value="Homeodomain-like"/>
    <property type="match status" value="1"/>
</dbReference>
<dbReference type="Proteomes" id="UP000051845">
    <property type="component" value="Unassembled WGS sequence"/>
</dbReference>
<evidence type="ECO:0000256" key="2">
    <source>
        <dbReference type="PROSITE-ProRule" id="PRU00335"/>
    </source>
</evidence>
<reference evidence="4 5" key="1">
    <citation type="journal article" date="2015" name="Genome Announc.">
        <title>Expanding the biotechnology potential of lactobacilli through comparative genomics of 213 strains and associated genera.</title>
        <authorList>
            <person name="Sun Z."/>
            <person name="Harris H.M."/>
            <person name="McCann A."/>
            <person name="Guo C."/>
            <person name="Argimon S."/>
            <person name="Zhang W."/>
            <person name="Yang X."/>
            <person name="Jeffery I.B."/>
            <person name="Cooney J.C."/>
            <person name="Kagawa T.F."/>
            <person name="Liu W."/>
            <person name="Song Y."/>
            <person name="Salvetti E."/>
            <person name="Wrobel A."/>
            <person name="Rasinkangas P."/>
            <person name="Parkhill J."/>
            <person name="Rea M.C."/>
            <person name="O'Sullivan O."/>
            <person name="Ritari J."/>
            <person name="Douillard F.P."/>
            <person name="Paul Ross R."/>
            <person name="Yang R."/>
            <person name="Briner A.E."/>
            <person name="Felis G.E."/>
            <person name="de Vos W.M."/>
            <person name="Barrangou R."/>
            <person name="Klaenhammer T.R."/>
            <person name="Caufield P.W."/>
            <person name="Cui Y."/>
            <person name="Zhang H."/>
            <person name="O'Toole P.W."/>
        </authorList>
    </citation>
    <scope>NUCLEOTIDE SEQUENCE [LARGE SCALE GENOMIC DNA]</scope>
    <source>
        <strain evidence="4 5">DSM 20515</strain>
    </source>
</reference>
<evidence type="ECO:0000259" key="3">
    <source>
        <dbReference type="PROSITE" id="PS50977"/>
    </source>
</evidence>
<proteinExistence type="predicted"/>
<organism evidence="4 5">
    <name type="scientific">Secundilactobacillus collinoides DSM 20515 = JCM 1123</name>
    <dbReference type="NCBI Taxonomy" id="1423733"/>
    <lineage>
        <taxon>Bacteria</taxon>
        <taxon>Bacillati</taxon>
        <taxon>Bacillota</taxon>
        <taxon>Bacilli</taxon>
        <taxon>Lactobacillales</taxon>
        <taxon>Lactobacillaceae</taxon>
        <taxon>Secundilactobacillus</taxon>
    </lineage>
</organism>
<dbReference type="InterPro" id="IPR001647">
    <property type="entry name" value="HTH_TetR"/>
</dbReference>
<dbReference type="PATRIC" id="fig|1423733.4.peg.2519"/>
<evidence type="ECO:0000313" key="5">
    <source>
        <dbReference type="Proteomes" id="UP000051845"/>
    </source>
</evidence>
<dbReference type="STRING" id="33960.TY91_14980"/>
<dbReference type="RefSeq" id="WP_056996866.1">
    <property type="nucleotide sequence ID" value="NZ_AYYR01000054.1"/>
</dbReference>
<evidence type="ECO:0000313" key="4">
    <source>
        <dbReference type="EMBL" id="KRM75221.1"/>
    </source>
</evidence>
<name>A0A0R2B8S2_SECCO</name>
<accession>A0A0R2B8S2</accession>
<dbReference type="InterPro" id="IPR050624">
    <property type="entry name" value="HTH-type_Tx_Regulator"/>
</dbReference>
<feature type="domain" description="HTH tetR-type" evidence="3">
    <location>
        <begin position="5"/>
        <end position="65"/>
    </location>
</feature>